<dbReference type="GO" id="GO:0005886">
    <property type="term" value="C:plasma membrane"/>
    <property type="evidence" value="ECO:0007669"/>
    <property type="project" value="UniProtKB-SubCell"/>
</dbReference>
<keyword evidence="13" id="KW-1185">Reference proteome</keyword>
<dbReference type="GO" id="GO:0098552">
    <property type="term" value="C:side of membrane"/>
    <property type="evidence" value="ECO:0007669"/>
    <property type="project" value="UniProtKB-KW"/>
</dbReference>
<feature type="region of interest" description="Disordered" evidence="8">
    <location>
        <begin position="223"/>
        <end position="256"/>
    </location>
</feature>
<keyword evidence="5 9" id="KW-0472">Membrane</keyword>
<evidence type="ECO:0000256" key="8">
    <source>
        <dbReference type="SAM" id="MobiDB-lite"/>
    </source>
</evidence>
<keyword evidence="7" id="KW-0449">Lipoprotein</keyword>
<evidence type="ECO:0000256" key="6">
    <source>
        <dbReference type="ARBA" id="ARBA00023180"/>
    </source>
</evidence>
<keyword evidence="4 10" id="KW-0732">Signal</keyword>
<evidence type="ECO:0000256" key="2">
    <source>
        <dbReference type="ARBA" id="ARBA00022475"/>
    </source>
</evidence>
<evidence type="ECO:0000256" key="1">
    <source>
        <dbReference type="ARBA" id="ARBA00004609"/>
    </source>
</evidence>
<keyword evidence="9" id="KW-1133">Transmembrane helix</keyword>
<evidence type="ECO:0000256" key="3">
    <source>
        <dbReference type="ARBA" id="ARBA00022622"/>
    </source>
</evidence>
<evidence type="ECO:0000313" key="13">
    <source>
        <dbReference type="Proteomes" id="UP000722485"/>
    </source>
</evidence>
<feature type="domain" description="Copper acquisition factor BIM1-like" evidence="11">
    <location>
        <begin position="68"/>
        <end position="151"/>
    </location>
</feature>
<accession>A0A9P5HI16</accession>
<keyword evidence="3" id="KW-0336">GPI-anchor</keyword>
<feature type="region of interest" description="Disordered" evidence="8">
    <location>
        <begin position="151"/>
        <end position="187"/>
    </location>
</feature>
<proteinExistence type="predicted"/>
<dbReference type="Proteomes" id="UP000722485">
    <property type="component" value="Unassembled WGS sequence"/>
</dbReference>
<evidence type="ECO:0000256" key="9">
    <source>
        <dbReference type="SAM" id="Phobius"/>
    </source>
</evidence>
<dbReference type="Pfam" id="PF20238">
    <property type="entry name" value="BIM1-like_dom"/>
    <property type="match status" value="1"/>
</dbReference>
<evidence type="ECO:0000256" key="7">
    <source>
        <dbReference type="ARBA" id="ARBA00023288"/>
    </source>
</evidence>
<comment type="subcellular location">
    <subcellularLocation>
        <location evidence="1">Cell membrane</location>
        <topology evidence="1">Lipid-anchor</topology>
        <topology evidence="1">GPI-anchor</topology>
    </subcellularLocation>
</comment>
<protein>
    <recommendedName>
        <fullName evidence="11">Copper acquisition factor BIM1-like domain-containing protein</fullName>
    </recommendedName>
</protein>
<evidence type="ECO:0000259" key="11">
    <source>
        <dbReference type="Pfam" id="PF20238"/>
    </source>
</evidence>
<feature type="compositionally biased region" description="Low complexity" evidence="8">
    <location>
        <begin position="159"/>
        <end position="187"/>
    </location>
</feature>
<evidence type="ECO:0000313" key="12">
    <source>
        <dbReference type="EMBL" id="KAF7551494.1"/>
    </source>
</evidence>
<keyword evidence="6" id="KW-0325">Glycoprotein</keyword>
<evidence type="ECO:0000256" key="10">
    <source>
        <dbReference type="SAM" id="SignalP"/>
    </source>
</evidence>
<dbReference type="InterPro" id="IPR046936">
    <property type="entry name" value="BIM1-like"/>
</dbReference>
<feature type="transmembrane region" description="Helical" evidence="9">
    <location>
        <begin position="191"/>
        <end position="214"/>
    </location>
</feature>
<evidence type="ECO:0000256" key="5">
    <source>
        <dbReference type="ARBA" id="ARBA00023136"/>
    </source>
</evidence>
<feature type="signal peptide" evidence="10">
    <location>
        <begin position="1"/>
        <end position="20"/>
    </location>
</feature>
<dbReference type="EMBL" id="JAANBB010000077">
    <property type="protein sequence ID" value="KAF7551494.1"/>
    <property type="molecule type" value="Genomic_DNA"/>
</dbReference>
<dbReference type="PANTHER" id="PTHR34992:SF5">
    <property type="entry name" value="ANCHORED PROTEIN, PUTATIVE (AFU_ORTHOLOGUE AFUA_6G02800)-RELATED"/>
    <property type="match status" value="1"/>
</dbReference>
<reference evidence="12" key="1">
    <citation type="submission" date="2020-03" db="EMBL/GenBank/DDBJ databases">
        <title>Draft Genome Sequence of Cylindrodendrum hubeiense.</title>
        <authorList>
            <person name="Buettner E."/>
            <person name="Kellner H."/>
        </authorList>
    </citation>
    <scope>NUCLEOTIDE SEQUENCE</scope>
    <source>
        <strain evidence="12">IHI 201604</strain>
    </source>
</reference>
<evidence type="ECO:0000256" key="4">
    <source>
        <dbReference type="ARBA" id="ARBA00022729"/>
    </source>
</evidence>
<dbReference type="PANTHER" id="PTHR34992">
    <property type="entry name" value="HYPHAL ANASTAMOSIS-7 PROTEIN"/>
    <property type="match status" value="1"/>
</dbReference>
<feature type="compositionally biased region" description="Polar residues" evidence="8">
    <location>
        <begin position="239"/>
        <end position="249"/>
    </location>
</feature>
<keyword evidence="9" id="KW-0812">Transmembrane</keyword>
<dbReference type="OrthoDB" id="2587363at2759"/>
<dbReference type="InterPro" id="IPR046530">
    <property type="entry name" value="BIM1-like_dom"/>
</dbReference>
<dbReference type="CDD" id="cd21176">
    <property type="entry name" value="LPMO_auxiliary-like"/>
    <property type="match status" value="1"/>
</dbReference>
<gene>
    <name evidence="12" type="ORF">G7Z17_g4990</name>
</gene>
<organism evidence="12 13">
    <name type="scientific">Cylindrodendrum hubeiense</name>
    <dbReference type="NCBI Taxonomy" id="595255"/>
    <lineage>
        <taxon>Eukaryota</taxon>
        <taxon>Fungi</taxon>
        <taxon>Dikarya</taxon>
        <taxon>Ascomycota</taxon>
        <taxon>Pezizomycotina</taxon>
        <taxon>Sordariomycetes</taxon>
        <taxon>Hypocreomycetidae</taxon>
        <taxon>Hypocreales</taxon>
        <taxon>Nectriaceae</taxon>
        <taxon>Cylindrodendrum</taxon>
    </lineage>
</organism>
<comment type="caution">
    <text evidence="12">The sequence shown here is derived from an EMBL/GenBank/DDBJ whole genome shotgun (WGS) entry which is preliminary data.</text>
</comment>
<dbReference type="AlphaFoldDB" id="A0A9P5HI16"/>
<name>A0A9P5HI16_9HYPO</name>
<keyword evidence="2" id="KW-1003">Cell membrane</keyword>
<feature type="chain" id="PRO_5040176658" description="Copper acquisition factor BIM1-like domain-containing protein" evidence="10">
    <location>
        <begin position="21"/>
        <end position="256"/>
    </location>
</feature>
<sequence>MPSLKSFLGGLAVMAASTYAATDLGSADEMGPAAFMWPADRVWAASMDNTAPCGSVASAGNRSEFPMNPKRNSDFSILIDSDEFASANPGHTCVSVPDAADSVTAGDKATLQIKYIADFDSSDNQTFYACADVTYVELTNFDESVPCFNATTSDDDDSSSSSTSTSSSASSTSTSSSHSSKSSSGGLSKGAIAGIVVGSVGGVSIVALAAILVYRRKNKRLSTLRQQHTARGVKWTEQPPKNSQSSTGSVRMENLA</sequence>